<dbReference type="Gene3D" id="2.60.40.2500">
    <property type="match status" value="1"/>
</dbReference>
<name>A0AAU7YZJ1_9BACT</name>
<dbReference type="EMBL" id="CP132938">
    <property type="protein sequence ID" value="XCB21981.1"/>
    <property type="molecule type" value="Genomic_DNA"/>
</dbReference>
<dbReference type="AlphaFoldDB" id="A0AAU7YZJ1"/>
<sequence length="250" mass="27946">MNRAPVFPLVLGLVATFAHGQQSARIVKYHANDIVSVRAKMRYTTLIQLPANEKILEVATGDKDFWIIDTVGNYCFLHPAKEGIHSNLNLITDKGTVYSLTLDDVETVDPDLKVVIEPSDQSSLTAANGPSKLVPASEVEAARIQVQAAQTRAFNASEQFRAEYPVKALKFDYSYRNESPFDVSAIYHDDKFTYIKSSAAEKFSIYELKDKKPDLITFQLLDGTYIIPTVVDHGYLQIGKHKLAFDRATK</sequence>
<dbReference type="InterPro" id="IPR010258">
    <property type="entry name" value="Conjugal_tfr_TrbG/VirB9/CagX"/>
</dbReference>
<dbReference type="InterPro" id="IPR038161">
    <property type="entry name" value="VirB9/CagX/TrbG_C_sf"/>
</dbReference>
<protein>
    <submittedName>
        <fullName evidence="1">TrbG/VirB9 family P-type conjugative transfer protein</fullName>
    </submittedName>
</protein>
<organism evidence="1">
    <name type="scientific">Tunturiibacter gelidiferens</name>
    <dbReference type="NCBI Taxonomy" id="3069689"/>
    <lineage>
        <taxon>Bacteria</taxon>
        <taxon>Pseudomonadati</taxon>
        <taxon>Acidobacteriota</taxon>
        <taxon>Terriglobia</taxon>
        <taxon>Terriglobales</taxon>
        <taxon>Acidobacteriaceae</taxon>
        <taxon>Tunturiibacter</taxon>
    </lineage>
</organism>
<evidence type="ECO:0000313" key="1">
    <source>
        <dbReference type="EMBL" id="XCB21981.1"/>
    </source>
</evidence>
<reference evidence="1" key="1">
    <citation type="submission" date="2023-08" db="EMBL/GenBank/DDBJ databases">
        <authorList>
            <person name="Messyasz A."/>
            <person name="Mannisto M.K."/>
            <person name="Kerkhof L.J."/>
            <person name="Haggblom M."/>
        </authorList>
    </citation>
    <scope>NUCLEOTIDE SEQUENCE</scope>
    <source>
        <strain evidence="1">M8UP39</strain>
    </source>
</reference>
<dbReference type="Pfam" id="PF03524">
    <property type="entry name" value="CagX"/>
    <property type="match status" value="1"/>
</dbReference>
<gene>
    <name evidence="1" type="ORF">RBB81_20735</name>
</gene>
<dbReference type="RefSeq" id="WP_353071974.1">
    <property type="nucleotide sequence ID" value="NZ_CP132938.1"/>
</dbReference>
<dbReference type="KEGG" id="tgi:RBB81_20735"/>
<accession>A0AAU7YZJ1</accession>
<proteinExistence type="predicted"/>
<reference evidence="1" key="2">
    <citation type="journal article" date="2024" name="Environ. Microbiol.">
        <title>Genome analysis and description of Tunturibacter gen. nov. expands the diversity of Terriglobia in tundra soils.</title>
        <authorList>
            <person name="Messyasz A."/>
            <person name="Mannisto M.K."/>
            <person name="Kerkhof L.J."/>
            <person name="Haggblom M.M."/>
        </authorList>
    </citation>
    <scope>NUCLEOTIDE SEQUENCE</scope>
    <source>
        <strain evidence="1">M8UP39</strain>
    </source>
</reference>